<dbReference type="RefSeq" id="WP_298262956.1">
    <property type="nucleotide sequence ID" value="NZ_JBHTIC010000006.1"/>
</dbReference>
<dbReference type="Proteomes" id="UP001597032">
    <property type="component" value="Unassembled WGS sequence"/>
</dbReference>
<name>A0ABW2Z4M8_9FLAO</name>
<dbReference type="EMBL" id="JBHTIC010000006">
    <property type="protein sequence ID" value="MFD0761370.1"/>
    <property type="molecule type" value="Genomic_DNA"/>
</dbReference>
<comment type="caution">
    <text evidence="1">The sequence shown here is derived from an EMBL/GenBank/DDBJ whole genome shotgun (WGS) entry which is preliminary data.</text>
</comment>
<organism evidence="1 2">
    <name type="scientific">Lutibacter aestuarii</name>
    <dbReference type="NCBI Taxonomy" id="861111"/>
    <lineage>
        <taxon>Bacteria</taxon>
        <taxon>Pseudomonadati</taxon>
        <taxon>Bacteroidota</taxon>
        <taxon>Flavobacteriia</taxon>
        <taxon>Flavobacteriales</taxon>
        <taxon>Flavobacteriaceae</taxon>
        <taxon>Lutibacter</taxon>
    </lineage>
</organism>
<keyword evidence="2" id="KW-1185">Reference proteome</keyword>
<proteinExistence type="predicted"/>
<evidence type="ECO:0000313" key="2">
    <source>
        <dbReference type="Proteomes" id="UP001597032"/>
    </source>
</evidence>
<protein>
    <submittedName>
        <fullName evidence="1">Uncharacterized protein</fullName>
    </submittedName>
</protein>
<reference evidence="2" key="1">
    <citation type="journal article" date="2019" name="Int. J. Syst. Evol. Microbiol.">
        <title>The Global Catalogue of Microorganisms (GCM) 10K type strain sequencing project: providing services to taxonomists for standard genome sequencing and annotation.</title>
        <authorList>
            <consortium name="The Broad Institute Genomics Platform"/>
            <consortium name="The Broad Institute Genome Sequencing Center for Infectious Disease"/>
            <person name="Wu L."/>
            <person name="Ma J."/>
        </authorList>
    </citation>
    <scope>NUCLEOTIDE SEQUENCE [LARGE SCALE GENOMIC DNA]</scope>
    <source>
        <strain evidence="2">CCUG 60022</strain>
    </source>
</reference>
<sequence length="47" mass="5540">MNDLLQHYEIAKKNANKYMRKGQLNAYVDALIEMNHYKKLMKAVIAN</sequence>
<evidence type="ECO:0000313" key="1">
    <source>
        <dbReference type="EMBL" id="MFD0761370.1"/>
    </source>
</evidence>
<accession>A0ABW2Z4M8</accession>
<gene>
    <name evidence="1" type="ORF">ACFQZW_04695</name>
</gene>